<dbReference type="Proteomes" id="UP001164544">
    <property type="component" value="Plasmid p410-lp97"/>
</dbReference>
<proteinExistence type="predicted"/>
<sequence length="66" mass="7851">MNLFKLALIEILPMTYHKNELNHKNIEYLKENFDIKLEKVEARVKSNIASIKKPKINNRIDIVKMN</sequence>
<accession>A0AAQ2WXD3</accession>
<reference evidence="1" key="1">
    <citation type="submission" date="2022-12" db="EMBL/GenBank/DDBJ databases">
        <title>B. miyamotoi WGS.</title>
        <authorList>
            <person name="Kuleshov K.V."/>
            <person name="Hoornstra D."/>
            <person name="Hovius J.W."/>
            <person name="Platonov A.E."/>
            <person name="Telford S.R. III."/>
        </authorList>
    </citation>
    <scope>NUCLEOTIDE SEQUENCE</scope>
    <source>
        <strain evidence="1">410</strain>
        <plasmid evidence="1">p410-lp97</plasmid>
    </source>
</reference>
<evidence type="ECO:0000313" key="2">
    <source>
        <dbReference type="Proteomes" id="UP001164544"/>
    </source>
</evidence>
<gene>
    <name evidence="1" type="ORF">O5398_04355</name>
</gene>
<dbReference type="AlphaFoldDB" id="A0AAQ2WXD3"/>
<dbReference type="RefSeq" id="WP_245162554.1">
    <property type="nucleotide sequence ID" value="NZ_CP072480.1"/>
</dbReference>
<protein>
    <submittedName>
        <fullName evidence="1">Uncharacterized protein</fullName>
    </submittedName>
</protein>
<geneLocation type="plasmid" evidence="1 2">
    <name>p410-lp97</name>
</geneLocation>
<organism evidence="1 2">
    <name type="scientific">Borrelia miyamotoi</name>
    <dbReference type="NCBI Taxonomy" id="47466"/>
    <lineage>
        <taxon>Bacteria</taxon>
        <taxon>Pseudomonadati</taxon>
        <taxon>Spirochaetota</taxon>
        <taxon>Spirochaetia</taxon>
        <taxon>Spirochaetales</taxon>
        <taxon>Borreliaceae</taxon>
        <taxon>Borrelia</taxon>
    </lineage>
</organism>
<dbReference type="EMBL" id="CP114638">
    <property type="protein sequence ID" value="WAZ91376.1"/>
    <property type="molecule type" value="Genomic_DNA"/>
</dbReference>
<keyword evidence="1" id="KW-0614">Plasmid</keyword>
<evidence type="ECO:0000313" key="1">
    <source>
        <dbReference type="EMBL" id="WAZ91376.1"/>
    </source>
</evidence>
<name>A0AAQ2WXD3_9SPIR</name>